<evidence type="ECO:0000313" key="5">
    <source>
        <dbReference type="EMBL" id="CAB4190792.1"/>
    </source>
</evidence>
<protein>
    <submittedName>
        <fullName evidence="3">Uncharacterized protein</fullName>
    </submittedName>
</protein>
<name>A0A6J5Q3U5_9CAUD</name>
<evidence type="ECO:0000256" key="1">
    <source>
        <dbReference type="SAM" id="Phobius"/>
    </source>
</evidence>
<gene>
    <name evidence="4" type="ORF">UFOVP1065_163</name>
    <name evidence="5" type="ORF">UFOVP1198_132</name>
    <name evidence="6" type="ORF">UFOVP1418_124</name>
    <name evidence="8" type="ORF">UFOVP1524_26</name>
    <name evidence="7" type="ORF">UFOVP1651_26</name>
    <name evidence="2" type="ORF">UFOVP908_4</name>
    <name evidence="3" type="ORF">UFOVP990_132</name>
</gene>
<evidence type="ECO:0000313" key="6">
    <source>
        <dbReference type="EMBL" id="CAB4211141.1"/>
    </source>
</evidence>
<dbReference type="EMBL" id="LR797157">
    <property type="protein sequence ID" value="CAB4190792.1"/>
    <property type="molecule type" value="Genomic_DNA"/>
</dbReference>
<organism evidence="3">
    <name type="scientific">uncultured Caudovirales phage</name>
    <dbReference type="NCBI Taxonomy" id="2100421"/>
    <lineage>
        <taxon>Viruses</taxon>
        <taxon>Duplodnaviria</taxon>
        <taxon>Heunggongvirae</taxon>
        <taxon>Uroviricota</taxon>
        <taxon>Caudoviricetes</taxon>
        <taxon>Peduoviridae</taxon>
        <taxon>Maltschvirus</taxon>
        <taxon>Maltschvirus maltsch</taxon>
    </lineage>
</organism>
<evidence type="ECO:0000313" key="7">
    <source>
        <dbReference type="EMBL" id="CAB4222420.1"/>
    </source>
</evidence>
<dbReference type="EMBL" id="LR796860">
    <property type="protein sequence ID" value="CAB4170252.1"/>
    <property type="molecule type" value="Genomic_DNA"/>
</dbReference>
<keyword evidence="1" id="KW-0472">Membrane</keyword>
<evidence type="ECO:0000313" key="2">
    <source>
        <dbReference type="EMBL" id="CAB4170252.1"/>
    </source>
</evidence>
<dbReference type="EMBL" id="LR796945">
    <property type="protein sequence ID" value="CAB4177006.1"/>
    <property type="molecule type" value="Genomic_DNA"/>
</dbReference>
<dbReference type="EMBL" id="LR797369">
    <property type="protein sequence ID" value="CAB4211141.1"/>
    <property type="molecule type" value="Genomic_DNA"/>
</dbReference>
<proteinExistence type="predicted"/>
<evidence type="ECO:0000313" key="3">
    <source>
        <dbReference type="EMBL" id="CAB4177006.1"/>
    </source>
</evidence>
<evidence type="ECO:0000313" key="8">
    <source>
        <dbReference type="EMBL" id="CAB5227647.1"/>
    </source>
</evidence>
<dbReference type="EMBL" id="LR797021">
    <property type="protein sequence ID" value="CAB4182177.1"/>
    <property type="molecule type" value="Genomic_DNA"/>
</dbReference>
<keyword evidence="1" id="KW-0812">Transmembrane</keyword>
<reference evidence="3" key="1">
    <citation type="submission" date="2020-05" db="EMBL/GenBank/DDBJ databases">
        <authorList>
            <person name="Chiriac C."/>
            <person name="Salcher M."/>
            <person name="Ghai R."/>
            <person name="Kavagutti S V."/>
        </authorList>
    </citation>
    <scope>NUCLEOTIDE SEQUENCE</scope>
</reference>
<feature type="transmembrane region" description="Helical" evidence="1">
    <location>
        <begin position="5"/>
        <end position="22"/>
    </location>
</feature>
<dbReference type="EMBL" id="LR797518">
    <property type="protein sequence ID" value="CAB4222420.1"/>
    <property type="molecule type" value="Genomic_DNA"/>
</dbReference>
<evidence type="ECO:0000313" key="4">
    <source>
        <dbReference type="EMBL" id="CAB4182177.1"/>
    </source>
</evidence>
<accession>A0A6J5Q3U5</accession>
<sequence>MKIKIIIAVVLFCTISIGYFYIQALEGQLAAAEEVQQRLEGVIEEQQLVLDRNAEDIKKMQEINKVISDKFNDTQQEVGVLRGKFDKINLAKSASTLPTETEMKINRGTKDALRCNELITGAKLTNDEKSGKVQNNMCSDFLKKAIAKEPKNVK</sequence>
<dbReference type="EMBL" id="LR798378">
    <property type="protein sequence ID" value="CAB5227647.1"/>
    <property type="molecule type" value="Genomic_DNA"/>
</dbReference>
<keyword evidence="1" id="KW-1133">Transmembrane helix</keyword>